<reference evidence="8 9" key="1">
    <citation type="journal article" date="2008" name="BMC Genomics">
        <title>Complete genome of Phenylobacterium zucineum - a novel facultative intracellular bacterium isolated from human erythroleukemia cell line K562.</title>
        <authorList>
            <person name="Luo Y."/>
            <person name="Xu X."/>
            <person name="Ding Z."/>
            <person name="Liu Z."/>
            <person name="Zhang B."/>
            <person name="Yan Z."/>
            <person name="Sun J."/>
            <person name="Hu S."/>
            <person name="Hu X."/>
        </authorList>
    </citation>
    <scope>NUCLEOTIDE SEQUENCE [LARGE SCALE GENOMIC DNA]</scope>
    <source>
        <strain evidence="8 9">HLK1</strain>
    </source>
</reference>
<keyword evidence="5" id="KW-0482">Metalloprotease</keyword>
<dbReference type="PROSITE" id="PS50249">
    <property type="entry name" value="MPN"/>
    <property type="match status" value="1"/>
</dbReference>
<dbReference type="GO" id="GO:0006508">
    <property type="term" value="P:proteolysis"/>
    <property type="evidence" value="ECO:0007669"/>
    <property type="project" value="UniProtKB-KW"/>
</dbReference>
<gene>
    <name evidence="8" type="primary">radC</name>
    <name evidence="8" type="ordered locus">PHZ_c2414</name>
</gene>
<dbReference type="PANTHER" id="PTHR30471:SF3">
    <property type="entry name" value="UPF0758 PROTEIN YEES-RELATED"/>
    <property type="match status" value="1"/>
</dbReference>
<dbReference type="InterPro" id="IPR037518">
    <property type="entry name" value="MPN"/>
</dbReference>
<evidence type="ECO:0000259" key="7">
    <source>
        <dbReference type="PROSITE" id="PS50249"/>
    </source>
</evidence>
<protein>
    <submittedName>
        <fullName evidence="8">DNA repair protein RadC</fullName>
    </submittedName>
</protein>
<dbReference type="InterPro" id="IPR025657">
    <property type="entry name" value="RadC_JAB"/>
</dbReference>
<proteinExistence type="inferred from homology"/>
<dbReference type="InterPro" id="IPR020891">
    <property type="entry name" value="UPF0758_CS"/>
</dbReference>
<keyword evidence="4" id="KW-0862">Zinc</keyword>
<evidence type="ECO:0000313" key="9">
    <source>
        <dbReference type="Proteomes" id="UP000001868"/>
    </source>
</evidence>
<keyword evidence="3" id="KW-0378">Hydrolase</keyword>
<sequence>MVWPCFRSQGWGGSGAWRRRKEGLGGAVPRRGPCCSQEAAMDAAINQAGDSEAAAQLSDAELVARVIDPRRRSRDSEARARLCLESCGGLGPALALADPRLERQIGAEACLQLRLVREASIRTTRGAVISRRFDANAKRTHDYLRALLEFETRESFRVIFLDASGAWSSDEELGRGTVDHAPVYVREVMREALRRDAAALVLVHNHPSGDPTPSAADVQVTSEIAAAASALGMSVKDHLVVGSHGVASFQALGLLS</sequence>
<keyword evidence="1" id="KW-0645">Protease</keyword>
<organism evidence="8 9">
    <name type="scientific">Phenylobacterium zucineum (strain HLK1)</name>
    <dbReference type="NCBI Taxonomy" id="450851"/>
    <lineage>
        <taxon>Bacteria</taxon>
        <taxon>Pseudomonadati</taxon>
        <taxon>Pseudomonadota</taxon>
        <taxon>Alphaproteobacteria</taxon>
        <taxon>Caulobacterales</taxon>
        <taxon>Caulobacteraceae</taxon>
        <taxon>Phenylobacterium</taxon>
    </lineage>
</organism>
<dbReference type="Gene3D" id="3.40.140.10">
    <property type="entry name" value="Cytidine Deaminase, domain 2"/>
    <property type="match status" value="1"/>
</dbReference>
<dbReference type="EMBL" id="CP000747">
    <property type="protein sequence ID" value="ACG78823.1"/>
    <property type="molecule type" value="Genomic_DNA"/>
</dbReference>
<dbReference type="STRING" id="450851.PHZ_c2414"/>
<dbReference type="PANTHER" id="PTHR30471">
    <property type="entry name" value="DNA REPAIR PROTEIN RADC"/>
    <property type="match status" value="1"/>
</dbReference>
<dbReference type="GO" id="GO:0008237">
    <property type="term" value="F:metallopeptidase activity"/>
    <property type="evidence" value="ECO:0007669"/>
    <property type="project" value="UniProtKB-KW"/>
</dbReference>
<dbReference type="HOGENOM" id="CLU_073529_0_0_5"/>
<dbReference type="KEGG" id="pzu:PHZ_c2414"/>
<dbReference type="GO" id="GO:0046872">
    <property type="term" value="F:metal ion binding"/>
    <property type="evidence" value="ECO:0007669"/>
    <property type="project" value="UniProtKB-KW"/>
</dbReference>
<dbReference type="eggNOG" id="COG2003">
    <property type="taxonomic scope" value="Bacteria"/>
</dbReference>
<keyword evidence="9" id="KW-1185">Reference proteome</keyword>
<evidence type="ECO:0000256" key="3">
    <source>
        <dbReference type="ARBA" id="ARBA00022801"/>
    </source>
</evidence>
<dbReference type="Pfam" id="PF04002">
    <property type="entry name" value="RadC"/>
    <property type="match status" value="1"/>
</dbReference>
<dbReference type="Proteomes" id="UP000001868">
    <property type="component" value="Chromosome"/>
</dbReference>
<evidence type="ECO:0000256" key="4">
    <source>
        <dbReference type="ARBA" id="ARBA00022833"/>
    </source>
</evidence>
<dbReference type="InterPro" id="IPR001405">
    <property type="entry name" value="UPF0758"/>
</dbReference>
<feature type="domain" description="MPN" evidence="7">
    <location>
        <begin position="127"/>
        <end position="255"/>
    </location>
</feature>
<evidence type="ECO:0000313" key="8">
    <source>
        <dbReference type="EMBL" id="ACG78823.1"/>
    </source>
</evidence>
<keyword evidence="2" id="KW-0479">Metal-binding</keyword>
<name>B4RG10_PHEZH</name>
<dbReference type="AlphaFoldDB" id="B4RG10"/>
<comment type="similarity">
    <text evidence="6">Belongs to the UPF0758 family.</text>
</comment>
<dbReference type="NCBIfam" id="TIGR00608">
    <property type="entry name" value="radc"/>
    <property type="match status" value="1"/>
</dbReference>
<evidence type="ECO:0000256" key="6">
    <source>
        <dbReference type="RuleBase" id="RU003797"/>
    </source>
</evidence>
<evidence type="ECO:0000256" key="1">
    <source>
        <dbReference type="ARBA" id="ARBA00022670"/>
    </source>
</evidence>
<evidence type="ECO:0000256" key="2">
    <source>
        <dbReference type="ARBA" id="ARBA00022723"/>
    </source>
</evidence>
<dbReference type="PROSITE" id="PS01302">
    <property type="entry name" value="UPF0758"/>
    <property type="match status" value="1"/>
</dbReference>
<dbReference type="CDD" id="cd08071">
    <property type="entry name" value="MPN_DUF2466"/>
    <property type="match status" value="1"/>
</dbReference>
<accession>B4RG10</accession>
<dbReference type="SUPFAM" id="SSF102712">
    <property type="entry name" value="JAB1/MPN domain"/>
    <property type="match status" value="1"/>
</dbReference>
<evidence type="ECO:0000256" key="5">
    <source>
        <dbReference type="ARBA" id="ARBA00023049"/>
    </source>
</evidence>